<dbReference type="InterPro" id="IPR038765">
    <property type="entry name" value="Papain-like_cys_pep_sf"/>
</dbReference>
<keyword evidence="2" id="KW-0472">Membrane</keyword>
<dbReference type="SUPFAM" id="SSF54001">
    <property type="entry name" value="Cysteine proteinases"/>
    <property type="match status" value="1"/>
</dbReference>
<dbReference type="InterPro" id="IPR052901">
    <property type="entry name" value="Bact_TGase-like"/>
</dbReference>
<evidence type="ECO:0000313" key="5">
    <source>
        <dbReference type="Proteomes" id="UP000281708"/>
    </source>
</evidence>
<feature type="compositionally biased region" description="Polar residues" evidence="1">
    <location>
        <begin position="588"/>
        <end position="611"/>
    </location>
</feature>
<feature type="domain" description="Transglutaminase-like" evidence="3">
    <location>
        <begin position="490"/>
        <end position="560"/>
    </location>
</feature>
<evidence type="ECO:0000256" key="2">
    <source>
        <dbReference type="SAM" id="Phobius"/>
    </source>
</evidence>
<organism evidence="4 5">
    <name type="scientific">Nocardioides mangrovicus</name>
    <dbReference type="NCBI Taxonomy" id="2478913"/>
    <lineage>
        <taxon>Bacteria</taxon>
        <taxon>Bacillati</taxon>
        <taxon>Actinomycetota</taxon>
        <taxon>Actinomycetes</taxon>
        <taxon>Propionibacteriales</taxon>
        <taxon>Nocardioidaceae</taxon>
        <taxon>Nocardioides</taxon>
    </lineage>
</organism>
<dbReference type="PANTHER" id="PTHR42736:SF1">
    <property type="entry name" value="PROTEIN-GLUTAMINE GAMMA-GLUTAMYLTRANSFERASE"/>
    <property type="match status" value="1"/>
</dbReference>
<feature type="compositionally biased region" description="Low complexity" evidence="1">
    <location>
        <begin position="571"/>
        <end position="587"/>
    </location>
</feature>
<accession>A0A3L8P1P3</accession>
<dbReference type="AlphaFoldDB" id="A0A3L8P1P3"/>
<evidence type="ECO:0000313" key="4">
    <source>
        <dbReference type="EMBL" id="RLV48951.1"/>
    </source>
</evidence>
<proteinExistence type="predicted"/>
<dbReference type="Proteomes" id="UP000281708">
    <property type="component" value="Unassembled WGS sequence"/>
</dbReference>
<feature type="transmembrane region" description="Helical" evidence="2">
    <location>
        <begin position="75"/>
        <end position="94"/>
    </location>
</feature>
<keyword evidence="5" id="KW-1185">Reference proteome</keyword>
<comment type="caution">
    <text evidence="4">The sequence shown here is derived from an EMBL/GenBank/DDBJ whole genome shotgun (WGS) entry which is preliminary data.</text>
</comment>
<feature type="transmembrane region" description="Helical" evidence="2">
    <location>
        <begin position="615"/>
        <end position="639"/>
    </location>
</feature>
<dbReference type="InterPro" id="IPR002931">
    <property type="entry name" value="Transglutaminase-like"/>
</dbReference>
<feature type="transmembrane region" description="Helical" evidence="2">
    <location>
        <begin position="48"/>
        <end position="68"/>
    </location>
</feature>
<name>A0A3L8P1P3_9ACTN</name>
<sequence length="763" mass="81625">MSEPRELDPAEALAHLLAAVRGLPFALLGGLTAWVSVVSWHGMVEAPLGFLVPLLVATVVLVTVGWAVRRRWQHAGLALLAQLVVVLVVMVHRATGSYLPTPGGVVDLWNELVDGALAGQRYVSPVSTQHPEFAAVLLLGGLGIAVAVDLLACGVRHAALAGLPLLLAVTVSASVLLSPVSWLVFALVAIGWLALISLQESSRLTSWESTRSQQPDAADPGVELGALAGMGGLAARIGAFGVVAAVLLTAGITSQGRQLGDFGAGNGNGTLTTSNPMLDMRRNLRESADVPLVTVRAKEQPAYLRLTVLDDFTGDAWQPFDRTFDNTSVVATSLPPPAGLSPLNQGTASTWRLSVSRSFPTRWLPVPYVTSVLNISGSWRYSADTLDVISGTDDTAAGLSYSLTTYQPLVDPSQARAAGTPPATILRKMTDLPTDLPLIFKRVAQQVTAGATNSYDQAVALQNWFRSDGGFTYSTKPSSGTGTGTLERFITTDKVGYCEQFSTAMALMARTLGIPSRVSVGFLRPTKSGSSTWTFGTHDLHAWPELYFNGVGWIRFEPTPGGRTGSPPDYTADQTAPTQAPTQSASANPTTRPSQAKPSIAPNNSDASGQADSSFPWRLLVVVLVLLLLVALALLPRLLRRAGARRRWAAARSPAAVADAAWTEVRATAIDLELGWVEGATVRGNGERLQRDVVGTIDARDALREVVSFVELTRYAGPRELPADLRERLQADVAAWTEEARRSVDPRRARRARWWPRSIWKRG</sequence>
<reference evidence="4 5" key="1">
    <citation type="submission" date="2018-10" db="EMBL/GenBank/DDBJ databases">
        <title>Marmoricola sp. 4Q3S-7 whole genome shotgun sequence.</title>
        <authorList>
            <person name="Li F."/>
        </authorList>
    </citation>
    <scope>NUCLEOTIDE SEQUENCE [LARGE SCALE GENOMIC DNA]</scope>
    <source>
        <strain evidence="4 5">4Q3S-7</strain>
    </source>
</reference>
<protein>
    <submittedName>
        <fullName evidence="4">Transglutaminase domain-containing protein</fullName>
    </submittedName>
</protein>
<gene>
    <name evidence="4" type="ORF">D9V37_10185</name>
</gene>
<dbReference type="OrthoDB" id="9804023at2"/>
<dbReference type="Pfam" id="PF11992">
    <property type="entry name" value="TgpA_N"/>
    <property type="match status" value="1"/>
</dbReference>
<evidence type="ECO:0000259" key="3">
    <source>
        <dbReference type="SMART" id="SM00460"/>
    </source>
</evidence>
<dbReference type="RefSeq" id="WP_121806055.1">
    <property type="nucleotide sequence ID" value="NZ_RDBE01000007.1"/>
</dbReference>
<evidence type="ECO:0000256" key="1">
    <source>
        <dbReference type="SAM" id="MobiDB-lite"/>
    </source>
</evidence>
<keyword evidence="2" id="KW-0812">Transmembrane</keyword>
<feature type="transmembrane region" description="Helical" evidence="2">
    <location>
        <begin position="158"/>
        <end position="176"/>
    </location>
</feature>
<dbReference type="PANTHER" id="PTHR42736">
    <property type="entry name" value="PROTEIN-GLUTAMINE GAMMA-GLUTAMYLTRANSFERASE"/>
    <property type="match status" value="1"/>
</dbReference>
<dbReference type="EMBL" id="RDBE01000007">
    <property type="protein sequence ID" value="RLV48951.1"/>
    <property type="molecule type" value="Genomic_DNA"/>
</dbReference>
<dbReference type="SMART" id="SM00460">
    <property type="entry name" value="TGc"/>
    <property type="match status" value="1"/>
</dbReference>
<feature type="transmembrane region" description="Helical" evidence="2">
    <location>
        <begin position="133"/>
        <end position="151"/>
    </location>
</feature>
<feature type="transmembrane region" description="Helical" evidence="2">
    <location>
        <begin position="12"/>
        <end position="36"/>
    </location>
</feature>
<dbReference type="Pfam" id="PF01841">
    <property type="entry name" value="Transglut_core"/>
    <property type="match status" value="1"/>
</dbReference>
<keyword evidence="2" id="KW-1133">Transmembrane helix</keyword>
<feature type="region of interest" description="Disordered" evidence="1">
    <location>
        <begin position="558"/>
        <end position="611"/>
    </location>
</feature>
<dbReference type="InterPro" id="IPR021878">
    <property type="entry name" value="TgpA_N"/>
</dbReference>
<dbReference type="Gene3D" id="3.10.620.30">
    <property type="match status" value="1"/>
</dbReference>